<comment type="caution">
    <text evidence="1">The sequence shown here is derived from an EMBL/GenBank/DDBJ whole genome shotgun (WGS) entry which is preliminary data.</text>
</comment>
<protein>
    <submittedName>
        <fullName evidence="1">Uncharacterized protein</fullName>
    </submittedName>
</protein>
<evidence type="ECO:0000313" key="1">
    <source>
        <dbReference type="EMBL" id="KAL3682306.1"/>
    </source>
</evidence>
<accession>A0ABD3GUS7</accession>
<name>A0ABD3GUS7_9MARC</name>
<gene>
    <name evidence="1" type="ORF">R1sor_000328</name>
</gene>
<dbReference type="AlphaFoldDB" id="A0ABD3GUS7"/>
<dbReference type="Proteomes" id="UP001633002">
    <property type="component" value="Unassembled WGS sequence"/>
</dbReference>
<proteinExistence type="predicted"/>
<sequence>MFRYFEKNCAHICLFKMNVALGNHGELVKEGSESTSPTRSERVNVAGGENDEIISLEQPRLQSLFITLTRFREVPTVSPYAQGPATAREHKQLNTSAVEVVCNANSSEEFVLGRDASSAQLVTRSTSRDVDLAEYRLEQSK</sequence>
<reference evidence="1 2" key="1">
    <citation type="submission" date="2024-09" db="EMBL/GenBank/DDBJ databases">
        <title>Chromosome-scale assembly of Riccia sorocarpa.</title>
        <authorList>
            <person name="Paukszto L."/>
        </authorList>
    </citation>
    <scope>NUCLEOTIDE SEQUENCE [LARGE SCALE GENOMIC DNA]</scope>
    <source>
        <strain evidence="1">LP-2024</strain>
        <tissue evidence="1">Aerial parts of the thallus</tissue>
    </source>
</reference>
<evidence type="ECO:0000313" key="2">
    <source>
        <dbReference type="Proteomes" id="UP001633002"/>
    </source>
</evidence>
<dbReference type="EMBL" id="JBJQOH010000006">
    <property type="protein sequence ID" value="KAL3682306.1"/>
    <property type="molecule type" value="Genomic_DNA"/>
</dbReference>
<keyword evidence="2" id="KW-1185">Reference proteome</keyword>
<organism evidence="1 2">
    <name type="scientific">Riccia sorocarpa</name>
    <dbReference type="NCBI Taxonomy" id="122646"/>
    <lineage>
        <taxon>Eukaryota</taxon>
        <taxon>Viridiplantae</taxon>
        <taxon>Streptophyta</taxon>
        <taxon>Embryophyta</taxon>
        <taxon>Marchantiophyta</taxon>
        <taxon>Marchantiopsida</taxon>
        <taxon>Marchantiidae</taxon>
        <taxon>Marchantiales</taxon>
        <taxon>Ricciaceae</taxon>
        <taxon>Riccia</taxon>
    </lineage>
</organism>